<feature type="compositionally biased region" description="Polar residues" evidence="1">
    <location>
        <begin position="547"/>
        <end position="567"/>
    </location>
</feature>
<dbReference type="Proteomes" id="UP000184300">
    <property type="component" value="Unassembled WGS sequence"/>
</dbReference>
<dbReference type="Pfam" id="PF26082">
    <property type="entry name" value="zf-C2H2_AcuF"/>
    <property type="match status" value="1"/>
</dbReference>
<evidence type="ECO:0000313" key="3">
    <source>
        <dbReference type="EMBL" id="OJJ88879.1"/>
    </source>
</evidence>
<protein>
    <recommendedName>
        <fullName evidence="2">C2H2-type domain-containing protein</fullName>
    </recommendedName>
</protein>
<dbReference type="VEuPathDB" id="FungiDB:ASPGLDRAFT_22334"/>
<accession>A0A1L9VYC0</accession>
<feature type="compositionally biased region" description="Polar residues" evidence="1">
    <location>
        <begin position="53"/>
        <end position="65"/>
    </location>
</feature>
<feature type="region of interest" description="Disordered" evidence="1">
    <location>
        <begin position="391"/>
        <end position="410"/>
    </location>
</feature>
<proteinExistence type="predicted"/>
<dbReference type="RefSeq" id="XP_022405555.1">
    <property type="nucleotide sequence ID" value="XM_022543171.1"/>
</dbReference>
<feature type="region of interest" description="Disordered" evidence="1">
    <location>
        <begin position="1065"/>
        <end position="1106"/>
    </location>
</feature>
<dbReference type="PANTHER" id="PTHR35391">
    <property type="entry name" value="C2H2-TYPE DOMAIN-CONTAINING PROTEIN-RELATED"/>
    <property type="match status" value="1"/>
</dbReference>
<sequence length="1166" mass="127249">MSPQLSPNHHSIETSLKDPSYSDPYLSAPLDPDEAAFRSSAIRLTPVPDDTPAASSPIPSSNFHTNGIPAPSIDTSCFDEDSFHPDNSSTSVFSPGEELLSNPSLSSPNADYGMTGLNLNLNLNPTDFTNDWQQTPSTSLETQQHGLGSMDLSSPQPMMASAQLLSPVLTDHTSPTSDLGNHSYFPSGNDALLSPEGSQKNGTLLPSLITTPLNDNLSVHADPESARAPSPIVMVEDTSRGDLPSAAIYSRRPSSAYLSPGGMDDDQDMDDDCSSISRASDGSWIRDTTTGLGGVDPTLREDIWVPSPNDMEAHRDLFEKTADIHSWTATVSAATSEVGDDNFLSVRGRPARPAHRRRAKSTGDASLQQDYLNYRSQYNSLAIPGPGVLIQEKSDVGSSEPDTASRSGSPVASILLTTEDEMDHDISVNEPSLEYEDPLPSQFIRARQWQDDLQANNSTAAMLEFQQKAREMDTASRMATWGTRHGTRHVNEAEVSSIVGGDSMGKLAIGEQDRGKERRSSLLSLLPRATSPLKRQRSMERVLDTPASDSNGIQSQAGVQRKTSVSSNRRKLSIGRSPRSTSISTGGAMAAIAGSMAAIGGGNKLSPGPPAGWSRGRSKSEVPPPPPDLMVSFGAPSPVPSPEFFPERPQQSIDQGLNGNNASREDDEDEEEEGMVMEFPVQSHLPVPTHDGFKTQITQLNPRLASSLVDRLANEQVRRYKKLVDQKASHSRAVASHSCGAGKHCFGQGGEARILPPRTSSAQDANAQTQFQIPGPDATDEDPQDLGEGAVTAAQFPPGVPLPPVQRLPAEFECPFCFKVKSFQKPSDWSKHVHEDVQPFTCTFQRCSEPKSFKRKADWVRHESERHRQLEWWTCTMPDCSHTCYRKDNFVQHLVREHKMPEPKAKKGSSKNRGEESQRDREIARLWELVEDCRHETTKNPRDEPCRFCGNVCSSWKKLTVHLAKHMEQIALPVLGLVQEREVGPTHTNSSPAAISRQKSDIPAAFGQDNSTAAFNLTYPPPQLTTTQDGFLSAEPVSTTQDGFLSAEPESMDMFEELASPQFLHPEAGHHSPLHQNSVSYPPPFNSMSRPHTPSNHDVNSNPDMSSFYSPSPVVLSPGALETGYDAQGSMFLSPTTEEDYFKPDLTATSLSYDSGMAHHMQNQYM</sequence>
<feature type="region of interest" description="Disordered" evidence="1">
    <location>
        <begin position="346"/>
        <end position="366"/>
    </location>
</feature>
<dbReference type="PROSITE" id="PS00028">
    <property type="entry name" value="ZINC_FINGER_C2H2_1"/>
    <property type="match status" value="1"/>
</dbReference>
<keyword evidence="4" id="KW-1185">Reference proteome</keyword>
<feature type="compositionally biased region" description="Basic residues" evidence="1">
    <location>
        <begin position="349"/>
        <end position="360"/>
    </location>
</feature>
<evidence type="ECO:0000256" key="1">
    <source>
        <dbReference type="SAM" id="MobiDB-lite"/>
    </source>
</evidence>
<evidence type="ECO:0000259" key="2">
    <source>
        <dbReference type="PROSITE" id="PS00028"/>
    </source>
</evidence>
<evidence type="ECO:0000313" key="4">
    <source>
        <dbReference type="Proteomes" id="UP000184300"/>
    </source>
</evidence>
<dbReference type="PANTHER" id="PTHR35391:SF3">
    <property type="entry name" value="FINGER DOMAIN PROTEIN, PUTATIVE (AFU_ORTHOLOGUE AFUA_8G04300)-RELATED"/>
    <property type="match status" value="1"/>
</dbReference>
<feature type="region of interest" description="Disordered" evidence="1">
    <location>
        <begin position="1"/>
        <end position="31"/>
    </location>
</feature>
<dbReference type="EMBL" id="KV878889">
    <property type="protein sequence ID" value="OJJ88879.1"/>
    <property type="molecule type" value="Genomic_DNA"/>
</dbReference>
<dbReference type="AlphaFoldDB" id="A0A1L9VYC0"/>
<organism evidence="3 4">
    <name type="scientific">Aspergillus glaucus CBS 516.65</name>
    <dbReference type="NCBI Taxonomy" id="1160497"/>
    <lineage>
        <taxon>Eukaryota</taxon>
        <taxon>Fungi</taxon>
        <taxon>Dikarya</taxon>
        <taxon>Ascomycota</taxon>
        <taxon>Pezizomycotina</taxon>
        <taxon>Eurotiomycetes</taxon>
        <taxon>Eurotiomycetidae</taxon>
        <taxon>Eurotiales</taxon>
        <taxon>Aspergillaceae</taxon>
        <taxon>Aspergillus</taxon>
        <taxon>Aspergillus subgen. Aspergillus</taxon>
    </lineage>
</organism>
<feature type="region of interest" description="Disordered" evidence="1">
    <location>
        <begin position="512"/>
        <end position="586"/>
    </location>
</feature>
<feature type="region of interest" description="Disordered" evidence="1">
    <location>
        <begin position="601"/>
        <end position="672"/>
    </location>
</feature>
<dbReference type="InterPro" id="IPR058925">
    <property type="entry name" value="zf-C2H2_AcuF"/>
</dbReference>
<feature type="region of interest" description="Disordered" evidence="1">
    <location>
        <begin position="897"/>
        <end position="920"/>
    </location>
</feature>
<feature type="compositionally biased region" description="Polar residues" evidence="1">
    <location>
        <begin position="396"/>
        <end position="410"/>
    </location>
</feature>
<reference evidence="4" key="1">
    <citation type="journal article" date="2017" name="Genome Biol.">
        <title>Comparative genomics reveals high biological diversity and specific adaptations in the industrially and medically important fungal genus Aspergillus.</title>
        <authorList>
            <person name="de Vries R.P."/>
            <person name="Riley R."/>
            <person name="Wiebenga A."/>
            <person name="Aguilar-Osorio G."/>
            <person name="Amillis S."/>
            <person name="Uchima C.A."/>
            <person name="Anderluh G."/>
            <person name="Asadollahi M."/>
            <person name="Askin M."/>
            <person name="Barry K."/>
            <person name="Battaglia E."/>
            <person name="Bayram O."/>
            <person name="Benocci T."/>
            <person name="Braus-Stromeyer S.A."/>
            <person name="Caldana C."/>
            <person name="Canovas D."/>
            <person name="Cerqueira G.C."/>
            <person name="Chen F."/>
            <person name="Chen W."/>
            <person name="Choi C."/>
            <person name="Clum A."/>
            <person name="Dos Santos R.A."/>
            <person name="Damasio A.R."/>
            <person name="Diallinas G."/>
            <person name="Emri T."/>
            <person name="Fekete E."/>
            <person name="Flipphi M."/>
            <person name="Freyberg S."/>
            <person name="Gallo A."/>
            <person name="Gournas C."/>
            <person name="Habgood R."/>
            <person name="Hainaut M."/>
            <person name="Harispe M.L."/>
            <person name="Henrissat B."/>
            <person name="Hilden K.S."/>
            <person name="Hope R."/>
            <person name="Hossain A."/>
            <person name="Karabika E."/>
            <person name="Karaffa L."/>
            <person name="Karanyi Z."/>
            <person name="Krasevec N."/>
            <person name="Kuo A."/>
            <person name="Kusch H."/>
            <person name="LaButti K."/>
            <person name="Lagendijk E.L."/>
            <person name="Lapidus A."/>
            <person name="Levasseur A."/>
            <person name="Lindquist E."/>
            <person name="Lipzen A."/>
            <person name="Logrieco A.F."/>
            <person name="MacCabe A."/>
            <person name="Maekelae M.R."/>
            <person name="Malavazi I."/>
            <person name="Melin P."/>
            <person name="Meyer V."/>
            <person name="Mielnichuk N."/>
            <person name="Miskei M."/>
            <person name="Molnar A.P."/>
            <person name="Mule G."/>
            <person name="Ngan C.Y."/>
            <person name="Orejas M."/>
            <person name="Orosz E."/>
            <person name="Ouedraogo J.P."/>
            <person name="Overkamp K.M."/>
            <person name="Park H.-S."/>
            <person name="Perrone G."/>
            <person name="Piumi F."/>
            <person name="Punt P.J."/>
            <person name="Ram A.F."/>
            <person name="Ramon A."/>
            <person name="Rauscher S."/>
            <person name="Record E."/>
            <person name="Riano-Pachon D.M."/>
            <person name="Robert V."/>
            <person name="Roehrig J."/>
            <person name="Ruller R."/>
            <person name="Salamov A."/>
            <person name="Salih N.S."/>
            <person name="Samson R.A."/>
            <person name="Sandor E."/>
            <person name="Sanguinetti M."/>
            <person name="Schuetze T."/>
            <person name="Sepcic K."/>
            <person name="Shelest E."/>
            <person name="Sherlock G."/>
            <person name="Sophianopoulou V."/>
            <person name="Squina F.M."/>
            <person name="Sun H."/>
            <person name="Susca A."/>
            <person name="Todd R.B."/>
            <person name="Tsang A."/>
            <person name="Unkles S.E."/>
            <person name="van de Wiele N."/>
            <person name="van Rossen-Uffink D."/>
            <person name="Oliveira J.V."/>
            <person name="Vesth T.C."/>
            <person name="Visser J."/>
            <person name="Yu J.-H."/>
            <person name="Zhou M."/>
            <person name="Andersen M.R."/>
            <person name="Archer D.B."/>
            <person name="Baker S.E."/>
            <person name="Benoit I."/>
            <person name="Brakhage A.A."/>
            <person name="Braus G.H."/>
            <person name="Fischer R."/>
            <person name="Frisvad J.C."/>
            <person name="Goldman G.H."/>
            <person name="Houbraken J."/>
            <person name="Oakley B."/>
            <person name="Pocsi I."/>
            <person name="Scazzocchio C."/>
            <person name="Seiboth B."/>
            <person name="vanKuyk P.A."/>
            <person name="Wortman J."/>
            <person name="Dyer P.S."/>
            <person name="Grigoriev I.V."/>
        </authorList>
    </citation>
    <scope>NUCLEOTIDE SEQUENCE [LARGE SCALE GENOMIC DNA]</scope>
    <source>
        <strain evidence="4">CBS 516.65</strain>
    </source>
</reference>
<dbReference type="SMART" id="SM00355">
    <property type="entry name" value="ZnF_C2H2"/>
    <property type="match status" value="3"/>
</dbReference>
<feature type="compositionally biased region" description="Polar residues" evidence="1">
    <location>
        <begin position="650"/>
        <end position="662"/>
    </location>
</feature>
<feature type="domain" description="C2H2-type" evidence="2">
    <location>
        <begin position="875"/>
        <end position="898"/>
    </location>
</feature>
<dbReference type="OrthoDB" id="5315052at2759"/>
<dbReference type="InterPro" id="IPR013087">
    <property type="entry name" value="Znf_C2H2_type"/>
</dbReference>
<dbReference type="STRING" id="1160497.A0A1L9VYC0"/>
<feature type="compositionally biased region" description="Polar residues" evidence="1">
    <location>
        <begin position="1074"/>
        <end position="1106"/>
    </location>
</feature>
<name>A0A1L9VYC0_ASPGL</name>
<dbReference type="GeneID" id="34459432"/>
<feature type="region of interest" description="Disordered" evidence="1">
    <location>
        <begin position="44"/>
        <end position="102"/>
    </location>
</feature>
<gene>
    <name evidence="3" type="ORF">ASPGLDRAFT_22334</name>
</gene>